<proteinExistence type="predicted"/>
<name>A0ABW1KIR0_9ACTN</name>
<comment type="caution">
    <text evidence="2">The sequence shown here is derived from an EMBL/GenBank/DDBJ whole genome shotgun (WGS) entry which is preliminary data.</text>
</comment>
<evidence type="ECO:0000256" key="1">
    <source>
        <dbReference type="SAM" id="MobiDB-lite"/>
    </source>
</evidence>
<dbReference type="Proteomes" id="UP001596203">
    <property type="component" value="Unassembled WGS sequence"/>
</dbReference>
<dbReference type="RefSeq" id="WP_377430107.1">
    <property type="nucleotide sequence ID" value="NZ_JBHSPR010000050.1"/>
</dbReference>
<evidence type="ECO:0000313" key="2">
    <source>
        <dbReference type="EMBL" id="MFC6021644.1"/>
    </source>
</evidence>
<dbReference type="EMBL" id="JBHSPR010000050">
    <property type="protein sequence ID" value="MFC6021644.1"/>
    <property type="molecule type" value="Genomic_DNA"/>
</dbReference>
<gene>
    <name evidence="2" type="ORF">ACFP2T_36450</name>
</gene>
<protein>
    <submittedName>
        <fullName evidence="2">DUF1697 domain-containing protein</fullName>
    </submittedName>
</protein>
<dbReference type="InterPro" id="IPR012545">
    <property type="entry name" value="DUF1697"/>
</dbReference>
<sequence length="167" mass="18044">MHEQHSRTTPPQPTQSEQSELATIRVHRAICIVGSDRLRSAGSAGEAHTSRPIEQLIEKRFGLAVNTILRGHDEMTRIVAKNPLGDVATDGSKYVVAFMAEPPQTPVGAVLDGADIGDDRYIVDGTEMYVWCPGGLRDSPLMTILGKAKSGPSTTCATGTRWRSCSR</sequence>
<organism evidence="2 3">
    <name type="scientific">Plantactinospora solaniradicis</name>
    <dbReference type="NCBI Taxonomy" id="1723736"/>
    <lineage>
        <taxon>Bacteria</taxon>
        <taxon>Bacillati</taxon>
        <taxon>Actinomycetota</taxon>
        <taxon>Actinomycetes</taxon>
        <taxon>Micromonosporales</taxon>
        <taxon>Micromonosporaceae</taxon>
        <taxon>Plantactinospora</taxon>
    </lineage>
</organism>
<dbReference type="Pfam" id="PF08002">
    <property type="entry name" value="DUF1697"/>
    <property type="match status" value="1"/>
</dbReference>
<keyword evidence="3" id="KW-1185">Reference proteome</keyword>
<dbReference type="SUPFAM" id="SSF160379">
    <property type="entry name" value="SP0830-like"/>
    <property type="match status" value="1"/>
</dbReference>
<feature type="region of interest" description="Disordered" evidence="1">
    <location>
        <begin position="1"/>
        <end position="20"/>
    </location>
</feature>
<reference evidence="3" key="1">
    <citation type="journal article" date="2019" name="Int. J. Syst. Evol. Microbiol.">
        <title>The Global Catalogue of Microorganisms (GCM) 10K type strain sequencing project: providing services to taxonomists for standard genome sequencing and annotation.</title>
        <authorList>
            <consortium name="The Broad Institute Genomics Platform"/>
            <consortium name="The Broad Institute Genome Sequencing Center for Infectious Disease"/>
            <person name="Wu L."/>
            <person name="Ma J."/>
        </authorList>
    </citation>
    <scope>NUCLEOTIDE SEQUENCE [LARGE SCALE GENOMIC DNA]</scope>
    <source>
        <strain evidence="3">ZS-35-S2</strain>
    </source>
</reference>
<evidence type="ECO:0000313" key="3">
    <source>
        <dbReference type="Proteomes" id="UP001596203"/>
    </source>
</evidence>
<accession>A0ABW1KIR0</accession>